<dbReference type="EMBL" id="SSMQ01000015">
    <property type="protein sequence ID" value="TKD07864.1"/>
    <property type="molecule type" value="Genomic_DNA"/>
</dbReference>
<name>A0A4U1JC40_9BACT</name>
<protein>
    <submittedName>
        <fullName evidence="1">DUF1857 family protein</fullName>
    </submittedName>
</protein>
<dbReference type="InterPro" id="IPR015075">
    <property type="entry name" value="AtaL"/>
</dbReference>
<accession>A0A4U1JC40</accession>
<dbReference type="Gene3D" id="3.30.530.20">
    <property type="match status" value="1"/>
</dbReference>
<keyword evidence="2" id="KW-1185">Reference proteome</keyword>
<dbReference type="InterPro" id="IPR023393">
    <property type="entry name" value="START-like_dom_sf"/>
</dbReference>
<dbReference type="Pfam" id="PF08982">
    <property type="entry name" value="AtaL"/>
    <property type="match status" value="1"/>
</dbReference>
<sequence length="167" mass="18839">MARRAGDVAPRLARKGGVRIMKELSYEVAVNEPGALQLSRAEVWRGLEIKAENPLPFIPGIQRCEVLERGDGWLSREIDLEGQPIRERVTFEPERRVHFERVAGAPGWVDNVIDERPDGSLVLRFVFGVPDEDEAKARAREPAYRNALATTLATVRRMVTEGTIPRR</sequence>
<dbReference type="Proteomes" id="UP000309215">
    <property type="component" value="Unassembled WGS sequence"/>
</dbReference>
<dbReference type="AlphaFoldDB" id="A0A4U1JC40"/>
<dbReference type="SUPFAM" id="SSF55961">
    <property type="entry name" value="Bet v1-like"/>
    <property type="match status" value="1"/>
</dbReference>
<evidence type="ECO:0000313" key="1">
    <source>
        <dbReference type="EMBL" id="TKD07864.1"/>
    </source>
</evidence>
<reference evidence="1 2" key="1">
    <citation type="submission" date="2019-04" db="EMBL/GenBank/DDBJ databases">
        <authorList>
            <person name="Li Y."/>
            <person name="Wang J."/>
        </authorList>
    </citation>
    <scope>NUCLEOTIDE SEQUENCE [LARGE SCALE GENOMIC DNA]</scope>
    <source>
        <strain evidence="1 2">DSM 14668</strain>
    </source>
</reference>
<organism evidence="1 2">
    <name type="scientific">Polyangium fumosum</name>
    <dbReference type="NCBI Taxonomy" id="889272"/>
    <lineage>
        <taxon>Bacteria</taxon>
        <taxon>Pseudomonadati</taxon>
        <taxon>Myxococcota</taxon>
        <taxon>Polyangia</taxon>
        <taxon>Polyangiales</taxon>
        <taxon>Polyangiaceae</taxon>
        <taxon>Polyangium</taxon>
    </lineage>
</organism>
<comment type="caution">
    <text evidence="1">The sequence shown here is derived from an EMBL/GenBank/DDBJ whole genome shotgun (WGS) entry which is preliminary data.</text>
</comment>
<evidence type="ECO:0000313" key="2">
    <source>
        <dbReference type="Proteomes" id="UP000309215"/>
    </source>
</evidence>
<proteinExistence type="predicted"/>
<gene>
    <name evidence="1" type="ORF">E8A74_16345</name>
</gene>
<dbReference type="OrthoDB" id="6367327at2"/>